<keyword evidence="3 7" id="KW-0081">Bacteriolytic enzyme</keyword>
<keyword evidence="2 7" id="KW-0929">Antimicrobial</keyword>
<dbReference type="CDD" id="cd00737">
    <property type="entry name" value="lyz_endolysin_autolysin"/>
    <property type="match status" value="1"/>
</dbReference>
<comment type="catalytic activity">
    <reaction evidence="1 7">
        <text>Hydrolysis of (1-&gt;4)-beta-linkages between N-acetylmuramic acid and N-acetyl-D-glucosamine residues in a peptidoglycan and between N-acetyl-D-glucosamine residues in chitodextrins.</text>
        <dbReference type="EC" id="3.2.1.17"/>
    </reaction>
</comment>
<dbReference type="InterPro" id="IPR002196">
    <property type="entry name" value="Glyco_hydro_24"/>
</dbReference>
<evidence type="ECO:0000256" key="7">
    <source>
        <dbReference type="RuleBase" id="RU003788"/>
    </source>
</evidence>
<evidence type="ECO:0000256" key="1">
    <source>
        <dbReference type="ARBA" id="ARBA00000632"/>
    </source>
</evidence>
<comment type="similarity">
    <text evidence="7">Belongs to the glycosyl hydrolase 24 family.</text>
</comment>
<evidence type="ECO:0000256" key="3">
    <source>
        <dbReference type="ARBA" id="ARBA00022638"/>
    </source>
</evidence>
<dbReference type="RefSeq" id="WP_039995803.1">
    <property type="nucleotide sequence ID" value="NZ_CP028104.1"/>
</dbReference>
<name>A0ABM6U8B4_FUSVA</name>
<dbReference type="PANTHER" id="PTHR38107">
    <property type="match status" value="1"/>
</dbReference>
<keyword evidence="6 7" id="KW-0326">Glycosidase</keyword>
<dbReference type="Pfam" id="PF00959">
    <property type="entry name" value="Phage_lysozyme"/>
    <property type="match status" value="1"/>
</dbReference>
<protein>
    <recommendedName>
        <fullName evidence="7">Lysozyme</fullName>
        <ecNumber evidence="7">3.2.1.17</ecNumber>
    </recommendedName>
</protein>
<reference evidence="9" key="1">
    <citation type="journal article" date="2018" name="MSphere">
        <title>Fusobacterium Genomics Using MinION and Illumina Sequencing Enables Genome Completion and Correction.</title>
        <authorList>
            <person name="Todd S.M."/>
            <person name="Settlage R.E."/>
            <person name="Lahmers K.K."/>
            <person name="Slade D.J."/>
        </authorList>
    </citation>
    <scope>NUCLEOTIDE SEQUENCE [LARGE SCALE GENOMIC DNA]</scope>
    <source>
        <strain evidence="9">ATCC 27725</strain>
    </source>
</reference>
<dbReference type="InterPro" id="IPR034690">
    <property type="entry name" value="Endolysin_T4_type"/>
</dbReference>
<sequence length="151" mass="16993">MKLIRQISKHGLEMIKQFECVRGIPKLEAYVCPAGVLTIGYGHTGKDVQKGMKITPDKAEQLLIKDVQRFVDNVNKQVNVELKQNQFDSLVSLAFNIGNANFNSSTLLKKINANAPIEEITYEFSRWNKGGGKVLKGLVARRKKEAENYAR</sequence>
<proteinExistence type="inferred from homology"/>
<keyword evidence="5" id="KW-1035">Host cytoplasm</keyword>
<evidence type="ECO:0000256" key="6">
    <source>
        <dbReference type="ARBA" id="ARBA00023295"/>
    </source>
</evidence>
<dbReference type="GeneID" id="77469381"/>
<gene>
    <name evidence="8" type="ORF">C4N18_15340</name>
</gene>
<keyword evidence="4 7" id="KW-0378">Hydrolase</keyword>
<dbReference type="Proteomes" id="UP000241238">
    <property type="component" value="Plasmid pFvar_27725"/>
</dbReference>
<accession>A0ABM6U8B4</accession>
<dbReference type="Gene3D" id="1.10.530.40">
    <property type="match status" value="1"/>
</dbReference>
<evidence type="ECO:0000256" key="2">
    <source>
        <dbReference type="ARBA" id="ARBA00022529"/>
    </source>
</evidence>
<dbReference type="HAMAP" id="MF_04110">
    <property type="entry name" value="ENDOLYSIN_T4"/>
    <property type="match status" value="1"/>
</dbReference>
<evidence type="ECO:0000313" key="9">
    <source>
        <dbReference type="Proteomes" id="UP000241238"/>
    </source>
</evidence>
<evidence type="ECO:0000313" key="8">
    <source>
        <dbReference type="EMBL" id="AVQ32619.1"/>
    </source>
</evidence>
<dbReference type="InterPro" id="IPR033907">
    <property type="entry name" value="Endolysin_autolysin"/>
</dbReference>
<evidence type="ECO:0000256" key="5">
    <source>
        <dbReference type="ARBA" id="ARBA00023200"/>
    </source>
</evidence>
<evidence type="ECO:0000256" key="4">
    <source>
        <dbReference type="ARBA" id="ARBA00022801"/>
    </source>
</evidence>
<dbReference type="SUPFAM" id="SSF53955">
    <property type="entry name" value="Lysozyme-like"/>
    <property type="match status" value="1"/>
</dbReference>
<dbReference type="PANTHER" id="PTHR38107:SF3">
    <property type="entry name" value="LYSOZYME RRRD-RELATED"/>
    <property type="match status" value="1"/>
</dbReference>
<dbReference type="EMBL" id="CP028104">
    <property type="protein sequence ID" value="AVQ32619.1"/>
    <property type="molecule type" value="Genomic_DNA"/>
</dbReference>
<dbReference type="InterPro" id="IPR023346">
    <property type="entry name" value="Lysozyme-like_dom_sf"/>
</dbReference>
<keyword evidence="9" id="KW-1185">Reference proteome</keyword>
<geneLocation type="plasmid" evidence="9">
    <name>pfvar_27725</name>
</geneLocation>
<keyword evidence="8" id="KW-0614">Plasmid</keyword>
<dbReference type="InterPro" id="IPR023347">
    <property type="entry name" value="Lysozyme_dom_sf"/>
</dbReference>
<dbReference type="EC" id="3.2.1.17" evidence="7"/>
<dbReference type="InterPro" id="IPR051018">
    <property type="entry name" value="Bacteriophage_GH24"/>
</dbReference>
<organism evidence="8 9">
    <name type="scientific">Fusobacterium varium ATCC 27725</name>
    <dbReference type="NCBI Taxonomy" id="469618"/>
    <lineage>
        <taxon>Bacteria</taxon>
        <taxon>Fusobacteriati</taxon>
        <taxon>Fusobacteriota</taxon>
        <taxon>Fusobacteriia</taxon>
        <taxon>Fusobacteriales</taxon>
        <taxon>Fusobacteriaceae</taxon>
        <taxon>Fusobacterium</taxon>
    </lineage>
</organism>